<sequence>MERDLRPGDFYKHFKDKLYQILAVAIHSETREDMVVYQALYGTYKVYVRPYDMFVSEVDHEKYPDVVQKYRFEKVSIEAPISQEMLPQLEEKSEILKEETREANKNLLAFLDARTYHEKLEVLYDRKDEFSKEELLAICEILEIGRVDSEPEEKYFAIKRHLELQNKYDGARLR</sequence>
<dbReference type="InterPro" id="IPR023387">
    <property type="entry name" value="DUF1653-like_dom"/>
</dbReference>
<comment type="caution">
    <text evidence="2">The sequence shown here is derived from an EMBL/GenBank/DDBJ whole genome shotgun (WGS) entry which is preliminary data.</text>
</comment>
<accession>A0A419SZ52</accession>
<name>A0A419SZ52_9FIRM</name>
<dbReference type="Proteomes" id="UP000284277">
    <property type="component" value="Unassembled WGS sequence"/>
</dbReference>
<evidence type="ECO:0000313" key="2">
    <source>
        <dbReference type="EMBL" id="RKD30486.1"/>
    </source>
</evidence>
<organism evidence="2 3">
    <name type="scientific">Lacrimispora algidixylanolytica</name>
    <dbReference type="NCBI Taxonomy" id="94868"/>
    <lineage>
        <taxon>Bacteria</taxon>
        <taxon>Bacillati</taxon>
        <taxon>Bacillota</taxon>
        <taxon>Clostridia</taxon>
        <taxon>Lachnospirales</taxon>
        <taxon>Lachnospiraceae</taxon>
        <taxon>Lacrimispora</taxon>
    </lineage>
</organism>
<evidence type="ECO:0000259" key="1">
    <source>
        <dbReference type="Pfam" id="PF07866"/>
    </source>
</evidence>
<protein>
    <recommendedName>
        <fullName evidence="1">DUF1653 domain-containing protein</fullName>
    </recommendedName>
</protein>
<reference evidence="2 3" key="1">
    <citation type="submission" date="2016-08" db="EMBL/GenBank/DDBJ databases">
        <title>A new outlook on sporulation: Clostridium algidixylanolyticum.</title>
        <authorList>
            <person name="Poppleton D.I."/>
            <person name="Gribaldo S."/>
        </authorList>
    </citation>
    <scope>NUCLEOTIDE SEQUENCE [LARGE SCALE GENOMIC DNA]</scope>
    <source>
        <strain evidence="2 3">SPL73</strain>
    </source>
</reference>
<proteinExistence type="predicted"/>
<dbReference type="InterPro" id="IPR037135">
    <property type="entry name" value="DUF1653-like_dom_sf"/>
</dbReference>
<dbReference type="Pfam" id="PF07866">
    <property type="entry name" value="DUF1653"/>
    <property type="match status" value="1"/>
</dbReference>
<dbReference type="RefSeq" id="WP_120198073.1">
    <property type="nucleotide sequence ID" value="NZ_MCIA01000031.1"/>
</dbReference>
<evidence type="ECO:0000313" key="3">
    <source>
        <dbReference type="Proteomes" id="UP000284277"/>
    </source>
</evidence>
<keyword evidence="3" id="KW-1185">Reference proteome</keyword>
<dbReference type="Gene3D" id="2.30.30.320">
    <property type="entry name" value="DUF1653-like domain"/>
    <property type="match status" value="1"/>
</dbReference>
<dbReference type="AlphaFoldDB" id="A0A419SZ52"/>
<feature type="domain" description="DUF1653" evidence="1">
    <location>
        <begin position="10"/>
        <end position="74"/>
    </location>
</feature>
<dbReference type="OrthoDB" id="371169at2"/>
<dbReference type="EMBL" id="MCIA01000031">
    <property type="protein sequence ID" value="RKD30486.1"/>
    <property type="molecule type" value="Genomic_DNA"/>
</dbReference>
<gene>
    <name evidence="2" type="ORF">BET01_06965</name>
</gene>